<dbReference type="NCBIfam" id="NF003765">
    <property type="entry name" value="PRK05359.1"/>
    <property type="match status" value="1"/>
</dbReference>
<evidence type="ECO:0000259" key="3">
    <source>
        <dbReference type="SMART" id="SM00479"/>
    </source>
</evidence>
<reference evidence="4" key="1">
    <citation type="submission" date="2022-01" db="EMBL/GenBank/DDBJ databases">
        <title>Colwellia maritima, isolated from seawater.</title>
        <authorList>
            <person name="Kristyanto S."/>
            <person name="Jung J."/>
            <person name="Jeon C.O."/>
        </authorList>
    </citation>
    <scope>NUCLEOTIDE SEQUENCE</scope>
    <source>
        <strain evidence="4">MSW7</strain>
    </source>
</reference>
<gene>
    <name evidence="4" type="primary">orn</name>
    <name evidence="4" type="ORF">L3081_24010</name>
</gene>
<dbReference type="InterPro" id="IPR036397">
    <property type="entry name" value="RNaseH_sf"/>
</dbReference>
<dbReference type="RefSeq" id="WP_242288898.1">
    <property type="nucleotide sequence ID" value="NZ_JAKKSL010000007.1"/>
</dbReference>
<dbReference type="EC" id="3.1.-.-" evidence="4"/>
<dbReference type="Pfam" id="PF00929">
    <property type="entry name" value="RNase_T"/>
    <property type="match status" value="1"/>
</dbReference>
<sequence>MENHLIFIDLETGGLNGRLLNGELGSEYLPIFEVAVIVTDTELNEVGTFHYVISQNDDMLNRCDHYARDMHEKTGLLQRVIDQRKIVNSDLSSIEDKLITDLSSIGVQQYNRKAKSGGIVCGSSVSFDRSFMMAQTPKLNDYFHYRQIDVSSLALVCRMWKPELEEQAIAHKKLEHKALPDIRETIAELRVYKEFLFK</sequence>
<organism evidence="4 5">
    <name type="scientific">Colwellia maritima</name>
    <dbReference type="NCBI Taxonomy" id="2912588"/>
    <lineage>
        <taxon>Bacteria</taxon>
        <taxon>Pseudomonadati</taxon>
        <taxon>Pseudomonadota</taxon>
        <taxon>Gammaproteobacteria</taxon>
        <taxon>Alteromonadales</taxon>
        <taxon>Colwelliaceae</taxon>
        <taxon>Colwellia</taxon>
    </lineage>
</organism>
<feature type="domain" description="Exonuclease" evidence="3">
    <location>
        <begin position="4"/>
        <end position="198"/>
    </location>
</feature>
<dbReference type="InterPro" id="IPR013520">
    <property type="entry name" value="Ribonucl_H"/>
</dbReference>
<evidence type="ECO:0000256" key="1">
    <source>
        <dbReference type="ARBA" id="ARBA00022722"/>
    </source>
</evidence>
<dbReference type="Proteomes" id="UP001139646">
    <property type="component" value="Unassembled WGS sequence"/>
</dbReference>
<accession>A0ABS9X6M9</accession>
<dbReference type="Gene3D" id="3.30.420.10">
    <property type="entry name" value="Ribonuclease H-like superfamily/Ribonuclease H"/>
    <property type="match status" value="1"/>
</dbReference>
<keyword evidence="4" id="KW-0378">Hydrolase</keyword>
<name>A0ABS9X6M9_9GAMM</name>
<keyword evidence="2" id="KW-0269">Exonuclease</keyword>
<dbReference type="InterPro" id="IPR012337">
    <property type="entry name" value="RNaseH-like_sf"/>
</dbReference>
<dbReference type="SMART" id="SM00479">
    <property type="entry name" value="EXOIII"/>
    <property type="match status" value="1"/>
</dbReference>
<proteinExistence type="predicted"/>
<dbReference type="EMBL" id="JAKKSL010000007">
    <property type="protein sequence ID" value="MCI2285893.1"/>
    <property type="molecule type" value="Genomic_DNA"/>
</dbReference>
<dbReference type="SUPFAM" id="SSF53098">
    <property type="entry name" value="Ribonuclease H-like"/>
    <property type="match status" value="1"/>
</dbReference>
<comment type="caution">
    <text evidence="4">The sequence shown here is derived from an EMBL/GenBank/DDBJ whole genome shotgun (WGS) entry which is preliminary data.</text>
</comment>
<protein>
    <submittedName>
        <fullName evidence="4">Oligoribonuclease</fullName>
        <ecNumber evidence="4">3.1.-.-</ecNumber>
    </submittedName>
</protein>
<keyword evidence="1" id="KW-0540">Nuclease</keyword>
<evidence type="ECO:0000313" key="4">
    <source>
        <dbReference type="EMBL" id="MCI2285893.1"/>
    </source>
</evidence>
<evidence type="ECO:0000256" key="2">
    <source>
        <dbReference type="ARBA" id="ARBA00022839"/>
    </source>
</evidence>
<dbReference type="GO" id="GO:0016787">
    <property type="term" value="F:hydrolase activity"/>
    <property type="evidence" value="ECO:0007669"/>
    <property type="project" value="UniProtKB-KW"/>
</dbReference>
<evidence type="ECO:0000313" key="5">
    <source>
        <dbReference type="Proteomes" id="UP001139646"/>
    </source>
</evidence>
<keyword evidence="5" id="KW-1185">Reference proteome</keyword>